<dbReference type="OrthoDB" id="1933717at2759"/>
<evidence type="ECO:0000313" key="2">
    <source>
        <dbReference type="Proteomes" id="UP000054279"/>
    </source>
</evidence>
<protein>
    <submittedName>
        <fullName evidence="1">Uncharacterized protein</fullName>
    </submittedName>
</protein>
<gene>
    <name evidence="1" type="ORF">M422DRAFT_35035</name>
</gene>
<proteinExistence type="predicted"/>
<name>A0A0C9VBK1_SPHS4</name>
<organism evidence="1 2">
    <name type="scientific">Sphaerobolus stellatus (strain SS14)</name>
    <dbReference type="NCBI Taxonomy" id="990650"/>
    <lineage>
        <taxon>Eukaryota</taxon>
        <taxon>Fungi</taxon>
        <taxon>Dikarya</taxon>
        <taxon>Basidiomycota</taxon>
        <taxon>Agaricomycotina</taxon>
        <taxon>Agaricomycetes</taxon>
        <taxon>Phallomycetidae</taxon>
        <taxon>Geastrales</taxon>
        <taxon>Sphaerobolaceae</taxon>
        <taxon>Sphaerobolus</taxon>
    </lineage>
</organism>
<dbReference type="Proteomes" id="UP000054279">
    <property type="component" value="Unassembled WGS sequence"/>
</dbReference>
<dbReference type="HOGENOM" id="CLU_196413_0_0_1"/>
<dbReference type="AlphaFoldDB" id="A0A0C9VBK1"/>
<keyword evidence="2" id="KW-1185">Reference proteome</keyword>
<reference evidence="1 2" key="1">
    <citation type="submission" date="2014-06" db="EMBL/GenBank/DDBJ databases">
        <title>Evolutionary Origins and Diversification of the Mycorrhizal Mutualists.</title>
        <authorList>
            <consortium name="DOE Joint Genome Institute"/>
            <consortium name="Mycorrhizal Genomics Consortium"/>
            <person name="Kohler A."/>
            <person name="Kuo A."/>
            <person name="Nagy L.G."/>
            <person name="Floudas D."/>
            <person name="Copeland A."/>
            <person name="Barry K.W."/>
            <person name="Cichocki N."/>
            <person name="Veneault-Fourrey C."/>
            <person name="LaButti K."/>
            <person name="Lindquist E.A."/>
            <person name="Lipzen A."/>
            <person name="Lundell T."/>
            <person name="Morin E."/>
            <person name="Murat C."/>
            <person name="Riley R."/>
            <person name="Ohm R."/>
            <person name="Sun H."/>
            <person name="Tunlid A."/>
            <person name="Henrissat B."/>
            <person name="Grigoriev I.V."/>
            <person name="Hibbett D.S."/>
            <person name="Martin F."/>
        </authorList>
    </citation>
    <scope>NUCLEOTIDE SEQUENCE [LARGE SCALE GENOMIC DNA]</scope>
    <source>
        <strain evidence="1 2">SS14</strain>
    </source>
</reference>
<evidence type="ECO:0000313" key="1">
    <source>
        <dbReference type="EMBL" id="KIJ34711.1"/>
    </source>
</evidence>
<accession>A0A0C9VBK1</accession>
<dbReference type="EMBL" id="KN837197">
    <property type="protein sequence ID" value="KIJ34711.1"/>
    <property type="molecule type" value="Genomic_DNA"/>
</dbReference>
<sequence length="52" mass="6047">MTHLILLVTQHEKTEFFRVRFVDANWDVGELLVKKGEIMEKGSLWTSVNGQD</sequence>